<feature type="domain" description="Histidine kinase/HSP90-like ATPase" evidence="2">
    <location>
        <begin position="311"/>
        <end position="424"/>
    </location>
</feature>
<feature type="transmembrane region" description="Helical" evidence="1">
    <location>
        <begin position="124"/>
        <end position="145"/>
    </location>
</feature>
<dbReference type="RefSeq" id="WP_004511607.1">
    <property type="nucleotide sequence ID" value="NC_007517.1"/>
</dbReference>
<dbReference type="AlphaFoldDB" id="Q39VM7"/>
<name>Q39VM7_GEOMG</name>
<dbReference type="STRING" id="269799.Gmet_1463"/>
<reference evidence="3 4" key="2">
    <citation type="journal article" date="2009" name="BMC Microbiol.">
        <title>The genome sequence of Geobacter metallireducens: features of metabolism, physiology and regulation common and dissimilar to Geobacter sulfurreducens.</title>
        <authorList>
            <person name="Aklujkar M."/>
            <person name="Krushkal J."/>
            <person name="DiBartolo G."/>
            <person name="Lapidus A."/>
            <person name="Land M.L."/>
            <person name="Lovley D.R."/>
        </authorList>
    </citation>
    <scope>NUCLEOTIDE SEQUENCE [LARGE SCALE GENOMIC DNA]</scope>
    <source>
        <strain evidence="4">ATCC 53774 / DSM 7210 / GS-15</strain>
    </source>
</reference>
<evidence type="ECO:0000313" key="4">
    <source>
        <dbReference type="Proteomes" id="UP000007073"/>
    </source>
</evidence>
<feature type="transmembrane region" description="Helical" evidence="1">
    <location>
        <begin position="151"/>
        <end position="172"/>
    </location>
</feature>
<organism evidence="3 4">
    <name type="scientific">Geobacter metallireducens (strain ATCC 53774 / DSM 7210 / GS-15)</name>
    <dbReference type="NCBI Taxonomy" id="269799"/>
    <lineage>
        <taxon>Bacteria</taxon>
        <taxon>Pseudomonadati</taxon>
        <taxon>Thermodesulfobacteriota</taxon>
        <taxon>Desulfuromonadia</taxon>
        <taxon>Geobacterales</taxon>
        <taxon>Geobacteraceae</taxon>
        <taxon>Geobacter</taxon>
    </lineage>
</organism>
<keyword evidence="4" id="KW-1185">Reference proteome</keyword>
<dbReference type="Proteomes" id="UP000007073">
    <property type="component" value="Chromosome"/>
</dbReference>
<dbReference type="SMART" id="SM00387">
    <property type="entry name" value="HATPase_c"/>
    <property type="match status" value="1"/>
</dbReference>
<evidence type="ECO:0000313" key="3">
    <source>
        <dbReference type="EMBL" id="ABB31697.1"/>
    </source>
</evidence>
<reference evidence="3 4" key="1">
    <citation type="submission" date="2005-10" db="EMBL/GenBank/DDBJ databases">
        <title>Complete sequence of Geobacter metallireducens GS-15.</title>
        <authorList>
            <consortium name="US DOE Joint Genome Institute"/>
            <person name="Copeland A."/>
            <person name="Lucas S."/>
            <person name="Lapidus A."/>
            <person name="Barry K."/>
            <person name="Detter J.C."/>
            <person name="Glavina T."/>
            <person name="Hammon N."/>
            <person name="Israni S."/>
            <person name="Pitluck S."/>
            <person name="Di Bartolo G."/>
            <person name="Chain P."/>
            <person name="Schmutz J."/>
            <person name="Larimer F."/>
            <person name="Land M."/>
            <person name="Kyrpides N."/>
            <person name="Ivanova N."/>
            <person name="Richardson P."/>
        </authorList>
    </citation>
    <scope>NUCLEOTIDE SEQUENCE [LARGE SCALE GENOMIC DNA]</scope>
    <source>
        <strain evidence="4">ATCC 53774 / DSM 7210 / GS-15</strain>
    </source>
</reference>
<gene>
    <name evidence="3" type="ordered locus">Gmet_1463</name>
</gene>
<keyword evidence="1" id="KW-0472">Membrane</keyword>
<dbReference type="eggNOG" id="COG2205">
    <property type="taxonomic scope" value="Bacteria"/>
</dbReference>
<dbReference type="InterPro" id="IPR003594">
    <property type="entry name" value="HATPase_dom"/>
</dbReference>
<evidence type="ECO:0000259" key="2">
    <source>
        <dbReference type="SMART" id="SM00387"/>
    </source>
</evidence>
<dbReference type="SUPFAM" id="SSF55874">
    <property type="entry name" value="ATPase domain of HSP90 chaperone/DNA topoisomerase II/histidine kinase"/>
    <property type="match status" value="1"/>
</dbReference>
<keyword evidence="1" id="KW-0812">Transmembrane</keyword>
<protein>
    <recommendedName>
        <fullName evidence="2">Histidine kinase/HSP90-like ATPase domain-containing protein</fullName>
    </recommendedName>
</protein>
<accession>Q39VM7</accession>
<dbReference type="Gene3D" id="3.30.565.10">
    <property type="entry name" value="Histidine kinase-like ATPase, C-terminal domain"/>
    <property type="match status" value="1"/>
</dbReference>
<dbReference type="InterPro" id="IPR036890">
    <property type="entry name" value="HATPase_C_sf"/>
</dbReference>
<keyword evidence="1" id="KW-1133">Transmembrane helix</keyword>
<dbReference type="KEGG" id="gme:Gmet_1463"/>
<dbReference type="HOGENOM" id="CLU_741375_0_0_7"/>
<sequence>MKWRSMLDRAAVRGLRSGRRWRPLINRRMVTGWLGRRYEALYASRRRIFGANFLSGLLIAFSVFFLGQTGIFGAVLDFFIRLLLTAKLMLLERRLMPMPFLPTAASFVTVVAAAALICTHVRSVAVVVALNAILCVAIIGINLFVPIPFPLPLGTVPVVLLITLGALLDWLLERRLLRRRSTLSAERQETSFTILRHIAHSVNPTIQMALAPLRDLHDHLERRSLTGDIIGTRRDGSAERVEDALAATELGLRQIREILDTTEDLFGNRIEDRDFEEVDLRELFAREIIPLFPHPRFSLRTEFNCVNTVRLHRPSFVQAVKNLIRNAEVHGFPPGFQRDEGLWVRFSISRTVKEIVIDYENNGLPFPLGLRTKDFLAFGTKGKGSPGKGLGGAWVAKFIEIHNGTFSKLGNDPVRFRMTLPRRRVT</sequence>
<feature type="transmembrane region" description="Helical" evidence="1">
    <location>
        <begin position="53"/>
        <end position="80"/>
    </location>
</feature>
<evidence type="ECO:0000256" key="1">
    <source>
        <dbReference type="SAM" id="Phobius"/>
    </source>
</evidence>
<dbReference type="EMBL" id="CP000148">
    <property type="protein sequence ID" value="ABB31697.1"/>
    <property type="molecule type" value="Genomic_DNA"/>
</dbReference>
<proteinExistence type="predicted"/>
<feature type="transmembrane region" description="Helical" evidence="1">
    <location>
        <begin position="100"/>
        <end position="117"/>
    </location>
</feature>